<dbReference type="PANTHER" id="PTHR36617:SF16">
    <property type="entry name" value="OS04G0516500 PROTEIN"/>
    <property type="match status" value="1"/>
</dbReference>
<dbReference type="OMA" id="CNILLWR"/>
<keyword evidence="2" id="KW-0548">Nucleotidyltransferase</keyword>
<keyword evidence="2" id="KW-0808">Transferase</keyword>
<feature type="domain" description="Reverse transcriptase zinc-binding" evidence="1">
    <location>
        <begin position="165"/>
        <end position="249"/>
    </location>
</feature>
<dbReference type="InterPro" id="IPR026960">
    <property type="entry name" value="RVT-Znf"/>
</dbReference>
<organism evidence="2 3">
    <name type="scientific">Macleaya cordata</name>
    <name type="common">Five-seeded plume-poppy</name>
    <name type="synonym">Bocconia cordata</name>
    <dbReference type="NCBI Taxonomy" id="56857"/>
    <lineage>
        <taxon>Eukaryota</taxon>
        <taxon>Viridiplantae</taxon>
        <taxon>Streptophyta</taxon>
        <taxon>Embryophyta</taxon>
        <taxon>Tracheophyta</taxon>
        <taxon>Spermatophyta</taxon>
        <taxon>Magnoliopsida</taxon>
        <taxon>Ranunculales</taxon>
        <taxon>Papaveraceae</taxon>
        <taxon>Papaveroideae</taxon>
        <taxon>Macleaya</taxon>
    </lineage>
</organism>
<dbReference type="Proteomes" id="UP000195402">
    <property type="component" value="Unassembled WGS sequence"/>
</dbReference>
<accession>A0A200Q0E4</accession>
<evidence type="ECO:0000313" key="3">
    <source>
        <dbReference type="Proteomes" id="UP000195402"/>
    </source>
</evidence>
<dbReference type="Pfam" id="PF13966">
    <property type="entry name" value="zf-RVT"/>
    <property type="match status" value="1"/>
</dbReference>
<dbReference type="PANTHER" id="PTHR36617">
    <property type="entry name" value="PROTEIN, PUTATIVE-RELATED"/>
    <property type="match status" value="1"/>
</dbReference>
<sequence length="352" mass="40330">MNSSLLAKWCWRFGSEKDQLWCQVIILKYGNTPSSWYPEQVKTPHGTSLWKSIAAHAHIIFKNSAFKVGVGTNISFWFDVWCGHARLKDSFPSLYKLSRQKKESLATLISLQPSPPSWNLIFSERIEDTGIGHLTDLLFSIGAVPPLLSTVDDSRSWKLSPNGTFSVKSTYESLSHPAVSDFPVKFVWNRHIPPKICFFVWSACLNKIPTIDTLRKRGMCIPNCCYLCGRNNESASHLLLHCNYSKEVWNLILPHSGWSWVFPESVEGVAHSWSFLAPHGTGRKIWPFIPFAIMWSIWLERNNRAFNNIAKSPLKVSIDVKALLLSWGWAAFIDFRFRLDHLIFSWDSLFLP</sequence>
<protein>
    <submittedName>
        <fullName evidence="2">Reverse transcriptase zinc-binding domain</fullName>
    </submittedName>
</protein>
<evidence type="ECO:0000259" key="1">
    <source>
        <dbReference type="Pfam" id="PF13966"/>
    </source>
</evidence>
<dbReference type="InParanoid" id="A0A200Q0E4"/>
<reference evidence="2 3" key="1">
    <citation type="journal article" date="2017" name="Mol. Plant">
        <title>The Genome of Medicinal Plant Macleaya cordata Provides New Insights into Benzylisoquinoline Alkaloids Metabolism.</title>
        <authorList>
            <person name="Liu X."/>
            <person name="Liu Y."/>
            <person name="Huang P."/>
            <person name="Ma Y."/>
            <person name="Qing Z."/>
            <person name="Tang Q."/>
            <person name="Cao H."/>
            <person name="Cheng P."/>
            <person name="Zheng Y."/>
            <person name="Yuan Z."/>
            <person name="Zhou Y."/>
            <person name="Liu J."/>
            <person name="Tang Z."/>
            <person name="Zhuo Y."/>
            <person name="Zhang Y."/>
            <person name="Yu L."/>
            <person name="Huang J."/>
            <person name="Yang P."/>
            <person name="Peng Q."/>
            <person name="Zhang J."/>
            <person name="Jiang W."/>
            <person name="Zhang Z."/>
            <person name="Lin K."/>
            <person name="Ro D.K."/>
            <person name="Chen X."/>
            <person name="Xiong X."/>
            <person name="Shang Y."/>
            <person name="Huang S."/>
            <person name="Zeng J."/>
        </authorList>
    </citation>
    <scope>NUCLEOTIDE SEQUENCE [LARGE SCALE GENOMIC DNA]</scope>
    <source>
        <strain evidence="3">cv. BLH2017</strain>
        <tissue evidence="2">Root</tissue>
    </source>
</reference>
<dbReference type="OrthoDB" id="1937528at2759"/>
<dbReference type="STRING" id="56857.A0A200Q0E4"/>
<proteinExistence type="predicted"/>
<comment type="caution">
    <text evidence="2">The sequence shown here is derived from an EMBL/GenBank/DDBJ whole genome shotgun (WGS) entry which is preliminary data.</text>
</comment>
<dbReference type="EMBL" id="MVGT01003458">
    <property type="protein sequence ID" value="OVA03940.1"/>
    <property type="molecule type" value="Genomic_DNA"/>
</dbReference>
<evidence type="ECO:0000313" key="2">
    <source>
        <dbReference type="EMBL" id="OVA03940.1"/>
    </source>
</evidence>
<keyword evidence="2" id="KW-0695">RNA-directed DNA polymerase</keyword>
<dbReference type="AlphaFoldDB" id="A0A200Q0E4"/>
<name>A0A200Q0E4_MACCD</name>
<gene>
    <name evidence="2" type="ORF">BVC80_8683g7</name>
</gene>
<dbReference type="GO" id="GO:0003964">
    <property type="term" value="F:RNA-directed DNA polymerase activity"/>
    <property type="evidence" value="ECO:0007669"/>
    <property type="project" value="UniProtKB-KW"/>
</dbReference>
<keyword evidence="3" id="KW-1185">Reference proteome</keyword>